<feature type="transmembrane region" description="Helical" evidence="2">
    <location>
        <begin position="321"/>
        <end position="339"/>
    </location>
</feature>
<protein>
    <submittedName>
        <fullName evidence="4">Major facilitator superfamily domain-containing protein</fullName>
    </submittedName>
</protein>
<accession>A0AAD4R901</accession>
<dbReference type="SUPFAM" id="SSF103473">
    <property type="entry name" value="MFS general substrate transporter"/>
    <property type="match status" value="1"/>
</dbReference>
<dbReference type="Gene3D" id="1.20.1250.20">
    <property type="entry name" value="MFS general substrate transporter like domains"/>
    <property type="match status" value="2"/>
</dbReference>
<dbReference type="InterPro" id="IPR036259">
    <property type="entry name" value="MFS_trans_sf"/>
</dbReference>
<dbReference type="Proteomes" id="UP001201812">
    <property type="component" value="Unassembled WGS sequence"/>
</dbReference>
<evidence type="ECO:0000259" key="3">
    <source>
        <dbReference type="PROSITE" id="PS50850"/>
    </source>
</evidence>
<feature type="transmembrane region" description="Helical" evidence="2">
    <location>
        <begin position="359"/>
        <end position="380"/>
    </location>
</feature>
<dbReference type="PANTHER" id="PTHR45757">
    <property type="entry name" value="PROTEIN CBG23364-RELATED"/>
    <property type="match status" value="1"/>
</dbReference>
<name>A0AAD4R901_9BILA</name>
<sequence length="517" mass="56597">MSKLSFATTKIVPDSTNCCNPHSSTEGAAPSYPRETTITSKTRKVYAVFGSSSRFVILAIALLCSTLVSSNSILLNFTIICMDTGSRAQLQRNTTSTGLAKTQYVYNSQQEGWLFSAAAIGGLVGVFPTPFLLSTFGLRYVFTTIGLLSGMVTFVMPFLTEIGDGFVAILIVRFIQGFAVGPLLPAIGQITHYWAPIDEYSLYLAVMTISSQLGIIFTMPVAGALCESQWTWTAAWFLHGGLSIVFFVIFFILYRNTPDKAWFITDKELNKIRMCEGNSESKYGSVNDLSAEEQKCNDITAKEGKTSKVRIPYSRILTDRAVWACLAGAVGSAIAYHFFVQYGPIYMNKVLNVSVARTGIVVAIPYVVAIGSKIFFGPVLDKLGIFPLRIRIVWMTFIAQAINVTCYATLGILPTASAMLSELLIITLQASNGVGFVGLIRNCQVIAQQHSHFIMALLALINNVIPFINPLVVSLIAPDNSPDQWSRMFFIIAVALVLLDISFVSLAQTKARAWTKE</sequence>
<dbReference type="AlphaFoldDB" id="A0AAD4R901"/>
<feature type="transmembrane region" description="Helical" evidence="2">
    <location>
        <begin position="140"/>
        <end position="159"/>
    </location>
</feature>
<feature type="transmembrane region" description="Helical" evidence="2">
    <location>
        <begin position="165"/>
        <end position="188"/>
    </location>
</feature>
<comment type="subcellular location">
    <subcellularLocation>
        <location evidence="1">Membrane</location>
        <topology evidence="1">Multi-pass membrane protein</topology>
    </subcellularLocation>
</comment>
<keyword evidence="2" id="KW-1133">Transmembrane helix</keyword>
<feature type="transmembrane region" description="Helical" evidence="2">
    <location>
        <begin position="392"/>
        <end position="413"/>
    </location>
</feature>
<dbReference type="GO" id="GO:0016020">
    <property type="term" value="C:membrane"/>
    <property type="evidence" value="ECO:0007669"/>
    <property type="project" value="UniProtKB-SubCell"/>
</dbReference>
<feature type="transmembrane region" description="Helical" evidence="2">
    <location>
        <begin position="452"/>
        <end position="476"/>
    </location>
</feature>
<proteinExistence type="predicted"/>
<evidence type="ECO:0000313" key="4">
    <source>
        <dbReference type="EMBL" id="KAI1718252.1"/>
    </source>
</evidence>
<feature type="transmembrane region" description="Helical" evidence="2">
    <location>
        <begin position="45"/>
        <end position="68"/>
    </location>
</feature>
<reference evidence="4" key="1">
    <citation type="submission" date="2022-01" db="EMBL/GenBank/DDBJ databases">
        <title>Genome Sequence Resource for Two Populations of Ditylenchus destructor, the Migratory Endoparasitic Phytonematode.</title>
        <authorList>
            <person name="Zhang H."/>
            <person name="Lin R."/>
            <person name="Xie B."/>
        </authorList>
    </citation>
    <scope>NUCLEOTIDE SEQUENCE</scope>
    <source>
        <strain evidence="4">BazhouSP</strain>
    </source>
</reference>
<dbReference type="EMBL" id="JAKKPZ010000008">
    <property type="protein sequence ID" value="KAI1718252.1"/>
    <property type="molecule type" value="Genomic_DNA"/>
</dbReference>
<gene>
    <name evidence="4" type="ORF">DdX_06672</name>
</gene>
<evidence type="ECO:0000313" key="5">
    <source>
        <dbReference type="Proteomes" id="UP001201812"/>
    </source>
</evidence>
<feature type="domain" description="Major facilitator superfamily (MFS) profile" evidence="3">
    <location>
        <begin position="57"/>
        <end position="512"/>
    </location>
</feature>
<feature type="transmembrane region" description="Helical" evidence="2">
    <location>
        <begin position="113"/>
        <end position="133"/>
    </location>
</feature>
<dbReference type="InterPro" id="IPR020846">
    <property type="entry name" value="MFS_dom"/>
</dbReference>
<dbReference type="Pfam" id="PF07690">
    <property type="entry name" value="MFS_1"/>
    <property type="match status" value="1"/>
</dbReference>
<feature type="transmembrane region" description="Helical" evidence="2">
    <location>
        <begin position="419"/>
        <end position="440"/>
    </location>
</feature>
<keyword evidence="2" id="KW-0472">Membrane</keyword>
<feature type="transmembrane region" description="Helical" evidence="2">
    <location>
        <begin position="488"/>
        <end position="507"/>
    </location>
</feature>
<evidence type="ECO:0000256" key="1">
    <source>
        <dbReference type="ARBA" id="ARBA00004141"/>
    </source>
</evidence>
<organism evidence="4 5">
    <name type="scientific">Ditylenchus destructor</name>
    <dbReference type="NCBI Taxonomy" id="166010"/>
    <lineage>
        <taxon>Eukaryota</taxon>
        <taxon>Metazoa</taxon>
        <taxon>Ecdysozoa</taxon>
        <taxon>Nematoda</taxon>
        <taxon>Chromadorea</taxon>
        <taxon>Rhabditida</taxon>
        <taxon>Tylenchina</taxon>
        <taxon>Tylenchomorpha</taxon>
        <taxon>Sphaerularioidea</taxon>
        <taxon>Anguinidae</taxon>
        <taxon>Anguininae</taxon>
        <taxon>Ditylenchus</taxon>
    </lineage>
</organism>
<keyword evidence="2" id="KW-0812">Transmembrane</keyword>
<evidence type="ECO:0000256" key="2">
    <source>
        <dbReference type="SAM" id="Phobius"/>
    </source>
</evidence>
<dbReference type="InterPro" id="IPR011701">
    <property type="entry name" value="MFS"/>
</dbReference>
<dbReference type="PROSITE" id="PS50850">
    <property type="entry name" value="MFS"/>
    <property type="match status" value="1"/>
</dbReference>
<keyword evidence="5" id="KW-1185">Reference proteome</keyword>
<dbReference type="PANTHER" id="PTHR45757:SF11">
    <property type="entry name" value="MAJOR FACILITATOR SUPERFAMILY (MFS) PROFILE DOMAIN-CONTAINING PROTEIN"/>
    <property type="match status" value="1"/>
</dbReference>
<feature type="transmembrane region" description="Helical" evidence="2">
    <location>
        <begin position="234"/>
        <end position="254"/>
    </location>
</feature>
<comment type="caution">
    <text evidence="4">The sequence shown here is derived from an EMBL/GenBank/DDBJ whole genome shotgun (WGS) entry which is preliminary data.</text>
</comment>
<dbReference type="GO" id="GO:0022857">
    <property type="term" value="F:transmembrane transporter activity"/>
    <property type="evidence" value="ECO:0007669"/>
    <property type="project" value="InterPro"/>
</dbReference>
<feature type="transmembrane region" description="Helical" evidence="2">
    <location>
        <begin position="200"/>
        <end position="222"/>
    </location>
</feature>